<accession>W1PAZ7</accession>
<dbReference type="EMBL" id="KI394293">
    <property type="protein sequence ID" value="ERN04170.1"/>
    <property type="molecule type" value="Genomic_DNA"/>
</dbReference>
<comment type="subcellular location">
    <subcellularLocation>
        <location evidence="1">Membrane</location>
    </subcellularLocation>
</comment>
<dbReference type="InterPro" id="IPR044890">
    <property type="entry name" value="TMEM14_sf"/>
</dbReference>
<evidence type="ECO:0000256" key="2">
    <source>
        <dbReference type="ARBA" id="ARBA00007590"/>
    </source>
</evidence>
<keyword evidence="5 6" id="KW-0472">Membrane</keyword>
<protein>
    <recommendedName>
        <fullName evidence="9">Protein FATTY ACID EXPORT 3, chloroplastic</fullName>
    </recommendedName>
</protein>
<name>W1PAZ7_AMBTC</name>
<dbReference type="STRING" id="13333.W1PAZ7"/>
<evidence type="ECO:0000256" key="5">
    <source>
        <dbReference type="ARBA" id="ARBA00023136"/>
    </source>
</evidence>
<dbReference type="PANTHER" id="PTHR12668:SF43">
    <property type="entry name" value="TRANSMEMBRANE PROTEIN 14 HOMOLOG"/>
    <property type="match status" value="1"/>
</dbReference>
<feature type="transmembrane region" description="Helical" evidence="6">
    <location>
        <begin position="335"/>
        <end position="353"/>
    </location>
</feature>
<proteinExistence type="inferred from homology"/>
<keyword evidence="8" id="KW-1185">Reference proteome</keyword>
<dbReference type="GO" id="GO:0015245">
    <property type="term" value="F:fatty acid transmembrane transporter activity"/>
    <property type="evidence" value="ECO:0000318"/>
    <property type="project" value="GO_Central"/>
</dbReference>
<feature type="transmembrane region" description="Helical" evidence="6">
    <location>
        <begin position="253"/>
        <end position="273"/>
    </location>
</feature>
<organism evidence="7 8">
    <name type="scientific">Amborella trichopoda</name>
    <dbReference type="NCBI Taxonomy" id="13333"/>
    <lineage>
        <taxon>Eukaryota</taxon>
        <taxon>Viridiplantae</taxon>
        <taxon>Streptophyta</taxon>
        <taxon>Embryophyta</taxon>
        <taxon>Tracheophyta</taxon>
        <taxon>Spermatophyta</taxon>
        <taxon>Magnoliopsida</taxon>
        <taxon>Amborellales</taxon>
        <taxon>Amborellaceae</taxon>
        <taxon>Amborella</taxon>
    </lineage>
</organism>
<dbReference type="OMA" id="RMQGISK"/>
<dbReference type="GO" id="GO:1905885">
    <property type="term" value="P:positive regulation of triglyceride transport"/>
    <property type="evidence" value="ECO:0007669"/>
    <property type="project" value="EnsemblPlants"/>
</dbReference>
<keyword evidence="4 6" id="KW-1133">Transmembrane helix</keyword>
<dbReference type="GO" id="GO:0015908">
    <property type="term" value="P:fatty acid transport"/>
    <property type="evidence" value="ECO:0000318"/>
    <property type="project" value="GO_Central"/>
</dbReference>
<dbReference type="Gene3D" id="1.10.10.1740">
    <property type="entry name" value="Transmembrane protein 14-like"/>
    <property type="match status" value="1"/>
</dbReference>
<evidence type="ECO:0000256" key="4">
    <source>
        <dbReference type="ARBA" id="ARBA00022989"/>
    </source>
</evidence>
<dbReference type="AlphaFoldDB" id="W1PAZ7"/>
<gene>
    <name evidence="7" type="ORF">AMTR_s00077p00094250</name>
</gene>
<dbReference type="Gramene" id="ERN04170">
    <property type="protein sequence ID" value="ERN04170"/>
    <property type="gene ID" value="AMTR_s00077p00094250"/>
</dbReference>
<dbReference type="PANTHER" id="PTHR12668">
    <property type="entry name" value="TRANSMEMBRANE PROTEIN 14, 15"/>
    <property type="match status" value="1"/>
</dbReference>
<evidence type="ECO:0000256" key="1">
    <source>
        <dbReference type="ARBA" id="ARBA00004370"/>
    </source>
</evidence>
<dbReference type="GO" id="GO:0019217">
    <property type="term" value="P:regulation of fatty acid metabolic process"/>
    <property type="evidence" value="ECO:0007669"/>
    <property type="project" value="EnsemblPlants"/>
</dbReference>
<evidence type="ECO:0000313" key="7">
    <source>
        <dbReference type="EMBL" id="ERN04170.1"/>
    </source>
</evidence>
<dbReference type="HOGENOM" id="CLU_062320_0_0_1"/>
<comment type="similarity">
    <text evidence="2">Belongs to the TMEM14 family.</text>
</comment>
<dbReference type="Proteomes" id="UP000017836">
    <property type="component" value="Unassembled WGS sequence"/>
</dbReference>
<evidence type="ECO:0008006" key="9">
    <source>
        <dbReference type="Google" id="ProtNLM"/>
    </source>
</evidence>
<evidence type="ECO:0000313" key="8">
    <source>
        <dbReference type="Proteomes" id="UP000017836"/>
    </source>
</evidence>
<evidence type="ECO:0000256" key="6">
    <source>
        <dbReference type="SAM" id="Phobius"/>
    </source>
</evidence>
<dbReference type="GO" id="GO:0009793">
    <property type="term" value="P:embryo development ending in seed dormancy"/>
    <property type="evidence" value="ECO:0007669"/>
    <property type="project" value="EnsemblPlants"/>
</dbReference>
<feature type="transmembrane region" description="Helical" evidence="6">
    <location>
        <begin position="279"/>
        <end position="298"/>
    </location>
</feature>
<dbReference type="InterPro" id="IPR005349">
    <property type="entry name" value="TMEM14"/>
</dbReference>
<dbReference type="eggNOG" id="ENOG502QQ5P">
    <property type="taxonomic scope" value="Eukaryota"/>
</dbReference>
<keyword evidence="3 6" id="KW-0812">Transmembrane</keyword>
<evidence type="ECO:0000256" key="3">
    <source>
        <dbReference type="ARBA" id="ARBA00022692"/>
    </source>
</evidence>
<dbReference type="Pfam" id="PF03647">
    <property type="entry name" value="Tmemb_14"/>
    <property type="match status" value="1"/>
</dbReference>
<reference evidence="8" key="1">
    <citation type="journal article" date="2013" name="Science">
        <title>The Amborella genome and the evolution of flowering plants.</title>
        <authorList>
            <consortium name="Amborella Genome Project"/>
        </authorList>
    </citation>
    <scope>NUCLEOTIDE SEQUENCE [LARGE SCALE GENOMIC DNA]</scope>
</reference>
<dbReference type="GO" id="GO:0009706">
    <property type="term" value="C:chloroplast inner membrane"/>
    <property type="evidence" value="ECO:0000318"/>
    <property type="project" value="GO_Central"/>
</dbReference>
<dbReference type="KEGG" id="atr:18432323"/>
<sequence>MPALETLIFRGNPSVNASLEPHRNPNIHLRQPTMALETLTPYRSPNSPWCSQKIPKLLVEPHKSPNFLIKRPSTVNAHCSLVSSSCFGSINAQKFAKDAGFSSARLIRGGLILLNQRLIAARRQGIVAAASHEESDHSKIDVEKQSKSEEKWKQTLESIKQEAIKMQGISKEAYEAYMQKTKVVLKDTAEQLMIKAEKASRDLALMSEETRAESSEYFLKALKDVPEPLKDVVETYSSHPVTEMKKISDARDFYFGIPYGAFLFLGGFLSFMISGSIPAIRFGVILGGALLALSILSLRAWNRKESSSLFLKGQSAIALLIFLREIRLLCQSPSFLTFIMSLVSGSMVAFYLYRIYLHSQEKGSSPTKPGPTIESPK</sequence>
<dbReference type="OrthoDB" id="768548at2759"/>